<dbReference type="PANTHER" id="PTHR31286:SF153">
    <property type="entry name" value="DUF4283 DOMAIN PROTEIN"/>
    <property type="match status" value="1"/>
</dbReference>
<evidence type="ECO:0000259" key="1">
    <source>
        <dbReference type="Pfam" id="PF14392"/>
    </source>
</evidence>
<dbReference type="PANTHER" id="PTHR31286">
    <property type="entry name" value="GLYCINE-RICH CELL WALL STRUCTURAL PROTEIN 1.8-LIKE"/>
    <property type="match status" value="1"/>
</dbReference>
<dbReference type="Proteomes" id="UP000239757">
    <property type="component" value="Unassembled WGS sequence"/>
</dbReference>
<dbReference type="InterPro" id="IPR040256">
    <property type="entry name" value="At4g02000-like"/>
</dbReference>
<evidence type="ECO:0000313" key="2">
    <source>
        <dbReference type="EMBL" id="PPS17002.1"/>
    </source>
</evidence>
<name>A0A2P5YN41_GOSBA</name>
<dbReference type="OrthoDB" id="1000188at2759"/>
<gene>
    <name evidence="2" type="ORF">GOBAR_AA03582</name>
</gene>
<dbReference type="AlphaFoldDB" id="A0A2P5YN41"/>
<protein>
    <recommendedName>
        <fullName evidence="1">Zinc knuckle CX2CX4HX4C domain-containing protein</fullName>
    </recommendedName>
</protein>
<sequence length="366" mass="42738">MEDELVNLYLANEEEEPFQEDPKNSTNDLKFCLVGSCLTDSVVHFSSLRNTLANLWHPIRGIAIMDLGDKRWSLHHTLFWVQIHDLSPGLMSKTMARRFGAFLGEFLDYDTRIPSMGVQRFMQVRVRINVQLPLRRKKKVLLGERFYYARFQYEKLSLFCFICGKLGHEESFYPVRVRVDLTTIIFGWDITLGHLSRRRLVGERVSMQRNLRNLARNFVPNFIIDTTNKEICSDFHGNILNGVGLRGTSALHKNEDLSTGSTRMRMTDFPSVLLGFIGILKNDSRKEHGIFFDNWVRTKAYHYLSWVILMRLFILLRSKVVVAWRKRVWLLFDQCYLIVSLVIWDIQDVGSLGNEANLLQLIVERD</sequence>
<dbReference type="EMBL" id="KZ662974">
    <property type="protein sequence ID" value="PPS17002.1"/>
    <property type="molecule type" value="Genomic_DNA"/>
</dbReference>
<proteinExistence type="predicted"/>
<reference evidence="2 3" key="1">
    <citation type="submission" date="2015-01" db="EMBL/GenBank/DDBJ databases">
        <title>Genome of allotetraploid Gossypium barbadense reveals genomic plasticity and fiber elongation in cotton evolution.</title>
        <authorList>
            <person name="Chen X."/>
            <person name="Liu X."/>
            <person name="Zhao B."/>
            <person name="Zheng H."/>
            <person name="Hu Y."/>
            <person name="Lu G."/>
            <person name="Yang C."/>
            <person name="Chen J."/>
            <person name="Shan C."/>
            <person name="Zhang L."/>
            <person name="Zhou Y."/>
            <person name="Wang L."/>
            <person name="Guo W."/>
            <person name="Bai Y."/>
            <person name="Ruan J."/>
            <person name="Shangguan X."/>
            <person name="Mao Y."/>
            <person name="Jiang J."/>
            <person name="Zhu Y."/>
            <person name="Lei J."/>
            <person name="Kang H."/>
            <person name="Chen S."/>
            <person name="He X."/>
            <person name="Wang R."/>
            <person name="Wang Y."/>
            <person name="Chen J."/>
            <person name="Wang L."/>
            <person name="Yu S."/>
            <person name="Wang B."/>
            <person name="Wei J."/>
            <person name="Song S."/>
            <person name="Lu X."/>
            <person name="Gao Z."/>
            <person name="Gu W."/>
            <person name="Deng X."/>
            <person name="Ma D."/>
            <person name="Wang S."/>
            <person name="Liang W."/>
            <person name="Fang L."/>
            <person name="Cai C."/>
            <person name="Zhu X."/>
            <person name="Zhou B."/>
            <person name="Zhang Y."/>
            <person name="Chen Z."/>
            <person name="Xu S."/>
            <person name="Zhu R."/>
            <person name="Wang S."/>
            <person name="Zhang T."/>
            <person name="Zhao G."/>
        </authorList>
    </citation>
    <scope>NUCLEOTIDE SEQUENCE [LARGE SCALE GENOMIC DNA]</scope>
    <source>
        <strain evidence="3">cv. Xinhai21</strain>
        <tissue evidence="2">Leaf</tissue>
    </source>
</reference>
<evidence type="ECO:0000313" key="3">
    <source>
        <dbReference type="Proteomes" id="UP000239757"/>
    </source>
</evidence>
<accession>A0A2P5YN41</accession>
<dbReference type="InterPro" id="IPR025836">
    <property type="entry name" value="Zn_knuckle_CX2CX4HX4C"/>
</dbReference>
<organism evidence="2 3">
    <name type="scientific">Gossypium barbadense</name>
    <name type="common">Sea Island cotton</name>
    <name type="synonym">Hibiscus barbadensis</name>
    <dbReference type="NCBI Taxonomy" id="3634"/>
    <lineage>
        <taxon>Eukaryota</taxon>
        <taxon>Viridiplantae</taxon>
        <taxon>Streptophyta</taxon>
        <taxon>Embryophyta</taxon>
        <taxon>Tracheophyta</taxon>
        <taxon>Spermatophyta</taxon>
        <taxon>Magnoliopsida</taxon>
        <taxon>eudicotyledons</taxon>
        <taxon>Gunneridae</taxon>
        <taxon>Pentapetalae</taxon>
        <taxon>rosids</taxon>
        <taxon>malvids</taxon>
        <taxon>Malvales</taxon>
        <taxon>Malvaceae</taxon>
        <taxon>Malvoideae</taxon>
        <taxon>Gossypium</taxon>
    </lineage>
</organism>
<feature type="domain" description="Zinc knuckle CX2CX4HX4C" evidence="1">
    <location>
        <begin position="133"/>
        <end position="174"/>
    </location>
</feature>
<dbReference type="Pfam" id="PF14392">
    <property type="entry name" value="zf-CCHC_4"/>
    <property type="match status" value="1"/>
</dbReference>